<accession>A0ABT9NXT4</accession>
<protein>
    <submittedName>
        <fullName evidence="1">Uncharacterized protein</fullName>
    </submittedName>
</protein>
<dbReference type="Proteomes" id="UP001235712">
    <property type="component" value="Unassembled WGS sequence"/>
</dbReference>
<gene>
    <name evidence="1" type="ORF">J2S57_000986</name>
</gene>
<evidence type="ECO:0000313" key="1">
    <source>
        <dbReference type="EMBL" id="MDP9825237.1"/>
    </source>
</evidence>
<proteinExistence type="predicted"/>
<dbReference type="RefSeq" id="WP_307238816.1">
    <property type="nucleotide sequence ID" value="NZ_JAUSQZ010000001.1"/>
</dbReference>
<dbReference type="EMBL" id="JAUSQZ010000001">
    <property type="protein sequence ID" value="MDP9825237.1"/>
    <property type="molecule type" value="Genomic_DNA"/>
</dbReference>
<name>A0ABT9NXT4_9ACTN</name>
<reference evidence="1 2" key="1">
    <citation type="submission" date="2023-07" db="EMBL/GenBank/DDBJ databases">
        <title>Sequencing the genomes of 1000 actinobacteria strains.</title>
        <authorList>
            <person name="Klenk H.-P."/>
        </authorList>
    </citation>
    <scope>NUCLEOTIDE SEQUENCE [LARGE SCALE GENOMIC DNA]</scope>
    <source>
        <strain evidence="1 2">DSM 44388</strain>
    </source>
</reference>
<evidence type="ECO:0000313" key="2">
    <source>
        <dbReference type="Proteomes" id="UP001235712"/>
    </source>
</evidence>
<organism evidence="1 2">
    <name type="scientific">Kineosporia succinea</name>
    <dbReference type="NCBI Taxonomy" id="84632"/>
    <lineage>
        <taxon>Bacteria</taxon>
        <taxon>Bacillati</taxon>
        <taxon>Actinomycetota</taxon>
        <taxon>Actinomycetes</taxon>
        <taxon>Kineosporiales</taxon>
        <taxon>Kineosporiaceae</taxon>
        <taxon>Kineosporia</taxon>
    </lineage>
</organism>
<comment type="caution">
    <text evidence="1">The sequence shown here is derived from an EMBL/GenBank/DDBJ whole genome shotgun (WGS) entry which is preliminary data.</text>
</comment>
<sequence length="316" mass="33592">MANPGESSFPFATSMLATEEQWARFNRALGHQEGVVNSTLDHDAPDLQVTPGTAGTVTISAGEAAINGFYYRASQAITLSIPSNASGATARNDTVVLEANQATNEVTPKYLTGGSAAPALTRVINGVWQMPIAAVQVPAKATNITATNITDRRQFVMHQGLVMGDGDRKPTGKLGQLMYTPGKLWVCAASGWTQIWPITIETAGFSAFTRISTGPGFTAHFKEHSATEYSRPAFTKFPDGLVTCRGLIECSAAVSADEVMFKFPAGYRPGATQIFLTASSGNKARIDVEADGQVRCRNAMNKGDYISLNGVTFVPS</sequence>
<keyword evidence="2" id="KW-1185">Reference proteome</keyword>